<reference evidence="3" key="1">
    <citation type="journal article" date="2016" name="G3 (Bethesda)">
        <title>First Draft Assembly and Annotation of the Genome of a California Endemic Oak Quercus lobata Nee (Fagaceae).</title>
        <authorList>
            <person name="Sork V.L."/>
            <person name="Fitz-Gibbon S.T."/>
            <person name="Puiu D."/>
            <person name="Crepeau M."/>
            <person name="Gugger P.F."/>
            <person name="Sherman R."/>
            <person name="Stevens K."/>
            <person name="Langley C.H."/>
            <person name="Pellegrini M."/>
            <person name="Salzberg S.L."/>
        </authorList>
    </citation>
    <scope>NUCLEOTIDE SEQUENCE [LARGE SCALE GENOMIC DNA]</scope>
    <source>
        <strain evidence="3">cv. SW786</strain>
    </source>
</reference>
<dbReference type="Gramene" id="QL02p056630:mrna">
    <property type="protein sequence ID" value="QL02p056630:mrna:CDS:2"/>
    <property type="gene ID" value="QL02p056630"/>
</dbReference>
<sequence>MVCAIKLPFLAAPTVQLIFTSQQSKSTAEKLREHILEAFEFVLCSPMITEIRCETKKDSGSGVHVPLISSKLTILKWEQLLL</sequence>
<dbReference type="InParanoid" id="A0A7N2KX45"/>
<dbReference type="Proteomes" id="UP000594261">
    <property type="component" value="Chromosome 2"/>
</dbReference>
<proteinExistence type="predicted"/>
<evidence type="ECO:0000313" key="3">
    <source>
        <dbReference type="Proteomes" id="UP000594261"/>
    </source>
</evidence>
<organism evidence="2 3">
    <name type="scientific">Quercus lobata</name>
    <name type="common">Valley oak</name>
    <dbReference type="NCBI Taxonomy" id="97700"/>
    <lineage>
        <taxon>Eukaryota</taxon>
        <taxon>Viridiplantae</taxon>
        <taxon>Streptophyta</taxon>
        <taxon>Embryophyta</taxon>
        <taxon>Tracheophyta</taxon>
        <taxon>Spermatophyta</taxon>
        <taxon>Magnoliopsida</taxon>
        <taxon>eudicotyledons</taxon>
        <taxon>Gunneridae</taxon>
        <taxon>Pentapetalae</taxon>
        <taxon>rosids</taxon>
        <taxon>fabids</taxon>
        <taxon>Fagales</taxon>
        <taxon>Fagaceae</taxon>
        <taxon>Quercus</taxon>
    </lineage>
</organism>
<name>A0A7N2KX45_QUELO</name>
<reference evidence="2" key="2">
    <citation type="submission" date="2021-01" db="UniProtKB">
        <authorList>
            <consortium name="EnsemblPlants"/>
        </authorList>
    </citation>
    <scope>IDENTIFICATION</scope>
</reference>
<feature type="domain" description="STICHEL DnaA-N-like alpha-beta" evidence="1">
    <location>
        <begin position="11"/>
        <end position="53"/>
    </location>
</feature>
<dbReference type="InterPro" id="IPR054506">
    <property type="entry name" value="DnaA_N-like_STI"/>
</dbReference>
<protein>
    <recommendedName>
        <fullName evidence="1">STICHEL DnaA-N-like alpha-beta domain-containing protein</fullName>
    </recommendedName>
</protein>
<evidence type="ECO:0000313" key="2">
    <source>
        <dbReference type="EnsemblPlants" id="QL02p056630:mrna:CDS:2"/>
    </source>
</evidence>
<dbReference type="AlphaFoldDB" id="A0A7N2KX45"/>
<dbReference type="EnsemblPlants" id="QL02p056630:mrna">
    <property type="protein sequence ID" value="QL02p056630:mrna:CDS:2"/>
    <property type="gene ID" value="QL02p056630"/>
</dbReference>
<dbReference type="Pfam" id="PF23007">
    <property type="entry name" value="DnaA_N-like_STI"/>
    <property type="match status" value="1"/>
</dbReference>
<keyword evidence="3" id="KW-1185">Reference proteome</keyword>
<evidence type="ECO:0000259" key="1">
    <source>
        <dbReference type="Pfam" id="PF23007"/>
    </source>
</evidence>
<accession>A0A7N2KX45</accession>